<comment type="caution">
    <text evidence="1">The sequence shown here is derived from an EMBL/GenBank/DDBJ whole genome shotgun (WGS) entry which is preliminary data.</text>
</comment>
<sequence>MCLGTERSCRPAILGMKNQNTIDVITVSHDSKPKLCLELCVVARLGVIEESFCLVSTRHTALNRSGLTSNQGQKVCLHQYGLSSVDASLA</sequence>
<reference evidence="1 2" key="1">
    <citation type="submission" date="2019-06" db="EMBL/GenBank/DDBJ databases">
        <title>A chromosome-scale genome assembly of the striped catfish, Pangasianodon hypophthalmus.</title>
        <authorList>
            <person name="Wen M."/>
            <person name="Zahm M."/>
            <person name="Roques C."/>
            <person name="Cabau C."/>
            <person name="Klopp C."/>
            <person name="Donnadieu C."/>
            <person name="Jouanno E."/>
            <person name="Avarre J.-C."/>
            <person name="Campet M."/>
            <person name="Ha T.T.T."/>
            <person name="Dugue R."/>
            <person name="Lampietro C."/>
            <person name="Louis A."/>
            <person name="Herpin A."/>
            <person name="Echchiki A."/>
            <person name="Berthelot C."/>
            <person name="Parey E."/>
            <person name="Roest-Crollius H."/>
            <person name="Braasch I."/>
            <person name="Postlethwait J."/>
            <person name="Bobe J."/>
            <person name="Montfort J."/>
            <person name="Bouchez O."/>
            <person name="Begum T."/>
            <person name="Schartl M."/>
            <person name="Guiguen Y."/>
        </authorList>
    </citation>
    <scope>NUCLEOTIDE SEQUENCE [LARGE SCALE GENOMIC DNA]</scope>
    <source>
        <strain evidence="1 2">Indonesia</strain>
        <tissue evidence="1">Blood</tissue>
    </source>
</reference>
<organism evidence="1 2">
    <name type="scientific">Pangasianodon hypophthalmus</name>
    <name type="common">Striped catfish</name>
    <name type="synonym">Helicophagus hypophthalmus</name>
    <dbReference type="NCBI Taxonomy" id="310915"/>
    <lineage>
        <taxon>Eukaryota</taxon>
        <taxon>Metazoa</taxon>
        <taxon>Chordata</taxon>
        <taxon>Craniata</taxon>
        <taxon>Vertebrata</taxon>
        <taxon>Euteleostomi</taxon>
        <taxon>Actinopterygii</taxon>
        <taxon>Neopterygii</taxon>
        <taxon>Teleostei</taxon>
        <taxon>Ostariophysi</taxon>
        <taxon>Siluriformes</taxon>
        <taxon>Pangasiidae</taxon>
        <taxon>Pangasianodon</taxon>
    </lineage>
</organism>
<name>A0A5N5K5C4_PANHP</name>
<dbReference type="EMBL" id="VFJC01000026">
    <property type="protein sequence ID" value="KAB5526106.1"/>
    <property type="molecule type" value="Genomic_DNA"/>
</dbReference>
<gene>
    <name evidence="1" type="ORF">PHYPO_G00147930</name>
</gene>
<evidence type="ECO:0000313" key="2">
    <source>
        <dbReference type="Proteomes" id="UP000327468"/>
    </source>
</evidence>
<accession>A0A5N5K5C4</accession>
<keyword evidence="2" id="KW-1185">Reference proteome</keyword>
<proteinExistence type="predicted"/>
<dbReference type="Proteomes" id="UP000327468">
    <property type="component" value="Chromosome 25"/>
</dbReference>
<protein>
    <submittedName>
        <fullName evidence="1">Uncharacterized protein</fullName>
    </submittedName>
</protein>
<evidence type="ECO:0000313" key="1">
    <source>
        <dbReference type="EMBL" id="KAB5526106.1"/>
    </source>
</evidence>
<dbReference type="AlphaFoldDB" id="A0A5N5K5C4"/>